<name>A0A0F9FSW6_9ZZZZ</name>
<evidence type="ECO:0000313" key="1">
    <source>
        <dbReference type="EMBL" id="KKL89614.1"/>
    </source>
</evidence>
<feature type="non-terminal residue" evidence="1">
    <location>
        <position position="99"/>
    </location>
</feature>
<gene>
    <name evidence="1" type="ORF">LCGC14_1912910</name>
</gene>
<dbReference type="EMBL" id="LAZR01020238">
    <property type="protein sequence ID" value="KKL89614.1"/>
    <property type="molecule type" value="Genomic_DNA"/>
</dbReference>
<accession>A0A0F9FSW6</accession>
<organism evidence="1">
    <name type="scientific">marine sediment metagenome</name>
    <dbReference type="NCBI Taxonomy" id="412755"/>
    <lineage>
        <taxon>unclassified sequences</taxon>
        <taxon>metagenomes</taxon>
        <taxon>ecological metagenomes</taxon>
    </lineage>
</organism>
<proteinExistence type="predicted"/>
<reference evidence="1" key="1">
    <citation type="journal article" date="2015" name="Nature">
        <title>Complex archaea that bridge the gap between prokaryotes and eukaryotes.</title>
        <authorList>
            <person name="Spang A."/>
            <person name="Saw J.H."/>
            <person name="Jorgensen S.L."/>
            <person name="Zaremba-Niedzwiedzka K."/>
            <person name="Martijn J."/>
            <person name="Lind A.E."/>
            <person name="van Eijk R."/>
            <person name="Schleper C."/>
            <person name="Guy L."/>
            <person name="Ettema T.J."/>
        </authorList>
    </citation>
    <scope>NUCLEOTIDE SEQUENCE</scope>
</reference>
<sequence>MLDRIMNGLLFICGTLIIAWMLVVNTFPTELGDGNGTSYPSGTDDDNTVEVSTNFAREDVINDPNAAIVAIEAELGTDPAGGFSTVKDRLNSVSSFTVN</sequence>
<comment type="caution">
    <text evidence="1">The sequence shown here is derived from an EMBL/GenBank/DDBJ whole genome shotgun (WGS) entry which is preliminary data.</text>
</comment>
<protein>
    <submittedName>
        <fullName evidence="1">Uncharacterized protein</fullName>
    </submittedName>
</protein>
<dbReference type="AlphaFoldDB" id="A0A0F9FSW6"/>